<organism evidence="1 2">
    <name type="scientific">Thanatephorus cucumeris (strain AG1-IA)</name>
    <name type="common">Rice sheath blight fungus</name>
    <name type="synonym">Rhizoctonia solani</name>
    <dbReference type="NCBI Taxonomy" id="983506"/>
    <lineage>
        <taxon>Eukaryota</taxon>
        <taxon>Fungi</taxon>
        <taxon>Dikarya</taxon>
        <taxon>Basidiomycota</taxon>
        <taxon>Agaricomycotina</taxon>
        <taxon>Agaricomycetes</taxon>
        <taxon>Cantharellales</taxon>
        <taxon>Ceratobasidiaceae</taxon>
        <taxon>Rhizoctonia</taxon>
        <taxon>Rhizoctonia solani AG-1</taxon>
    </lineage>
</organism>
<sequence>MSTWHVPHIYFMSFTDCDCISRVSMTHLVHLFPDSCPVDNFTHTTMSSDIDHFEGALLDWAQCFLGANVHQASHNEGHPAFNLSNASHIVLCTSMISSELVYSTGSNRWACSVEFSGALSNAIEVRLWTVPVFAVAQCPESEQDPVSPTYNGPAWIKL</sequence>
<gene>
    <name evidence="1" type="ORF">AG1IA_04763</name>
</gene>
<protein>
    <submittedName>
        <fullName evidence="1">Uncharacterized protein</fullName>
    </submittedName>
</protein>
<reference evidence="1 2" key="1">
    <citation type="journal article" date="2013" name="Nat. Commun.">
        <title>The evolution and pathogenic mechanisms of the rice sheath blight pathogen.</title>
        <authorList>
            <person name="Zheng A."/>
            <person name="Lin R."/>
            <person name="Xu L."/>
            <person name="Qin P."/>
            <person name="Tang C."/>
            <person name="Ai P."/>
            <person name="Zhang D."/>
            <person name="Liu Y."/>
            <person name="Sun Z."/>
            <person name="Feng H."/>
            <person name="Wang Y."/>
            <person name="Chen Y."/>
            <person name="Liang X."/>
            <person name="Fu R."/>
            <person name="Li Q."/>
            <person name="Zhang J."/>
            <person name="Yu X."/>
            <person name="Xie Z."/>
            <person name="Ding L."/>
            <person name="Guan P."/>
            <person name="Tang J."/>
            <person name="Liang Y."/>
            <person name="Wang S."/>
            <person name="Deng Q."/>
            <person name="Li S."/>
            <person name="Zhu J."/>
            <person name="Wang L."/>
            <person name="Liu H."/>
            <person name="Li P."/>
        </authorList>
    </citation>
    <scope>NUCLEOTIDE SEQUENCE [LARGE SCALE GENOMIC DNA]</scope>
    <source>
        <strain evidence="2">AG-1 IA</strain>
    </source>
</reference>
<dbReference type="Proteomes" id="UP000011668">
    <property type="component" value="Unassembled WGS sequence"/>
</dbReference>
<evidence type="ECO:0000313" key="1">
    <source>
        <dbReference type="EMBL" id="ELU41206.1"/>
    </source>
</evidence>
<name>L8WSV4_THACA</name>
<evidence type="ECO:0000313" key="2">
    <source>
        <dbReference type="Proteomes" id="UP000011668"/>
    </source>
</evidence>
<keyword evidence="2" id="KW-1185">Reference proteome</keyword>
<dbReference type="EMBL" id="AFRT01001108">
    <property type="protein sequence ID" value="ELU41206.1"/>
    <property type="molecule type" value="Genomic_DNA"/>
</dbReference>
<dbReference type="HOGENOM" id="CLU_1670576_0_0_1"/>
<accession>L8WSV4</accession>
<comment type="caution">
    <text evidence="1">The sequence shown here is derived from an EMBL/GenBank/DDBJ whole genome shotgun (WGS) entry which is preliminary data.</text>
</comment>
<proteinExistence type="predicted"/>
<dbReference type="AlphaFoldDB" id="L8WSV4"/>